<dbReference type="AlphaFoldDB" id="A0A183TKV8"/>
<dbReference type="Proteomes" id="UP000275846">
    <property type="component" value="Unassembled WGS sequence"/>
</dbReference>
<dbReference type="WBParaSite" id="SSLN_0001775501-mRNA-1">
    <property type="protein sequence ID" value="SSLN_0001775501-mRNA-1"/>
    <property type="gene ID" value="SSLN_0001775501"/>
</dbReference>
<reference evidence="4" key="1">
    <citation type="submission" date="2016-06" db="UniProtKB">
        <authorList>
            <consortium name="WormBaseParasite"/>
        </authorList>
    </citation>
    <scope>IDENTIFICATION</scope>
</reference>
<dbReference type="OrthoDB" id="6144369at2759"/>
<evidence type="ECO:0000313" key="3">
    <source>
        <dbReference type="Proteomes" id="UP000275846"/>
    </source>
</evidence>
<sequence>MEKIIKKALMQFLKQNQLLSDAQHGIRSGRSCLMNLLLSLEHWTKARDEGNMMHAIYIDLEKAFESVPYQRLLHNLTKTICGCI</sequence>
<evidence type="ECO:0000313" key="4">
    <source>
        <dbReference type="WBParaSite" id="SSLN_0001775501-mRNA-1"/>
    </source>
</evidence>
<evidence type="ECO:0000313" key="2">
    <source>
        <dbReference type="EMBL" id="VDM03492.1"/>
    </source>
</evidence>
<proteinExistence type="predicted"/>
<gene>
    <name evidence="2" type="ORF">SSLN_LOCUS17106</name>
</gene>
<accession>A0A183TKV8</accession>
<keyword evidence="3" id="KW-1185">Reference proteome</keyword>
<dbReference type="Pfam" id="PF00078">
    <property type="entry name" value="RVT_1"/>
    <property type="match status" value="1"/>
</dbReference>
<organism evidence="4">
    <name type="scientific">Schistocephalus solidus</name>
    <name type="common">Tapeworm</name>
    <dbReference type="NCBI Taxonomy" id="70667"/>
    <lineage>
        <taxon>Eukaryota</taxon>
        <taxon>Metazoa</taxon>
        <taxon>Spiralia</taxon>
        <taxon>Lophotrochozoa</taxon>
        <taxon>Platyhelminthes</taxon>
        <taxon>Cestoda</taxon>
        <taxon>Eucestoda</taxon>
        <taxon>Diphyllobothriidea</taxon>
        <taxon>Diphyllobothriidae</taxon>
        <taxon>Schistocephalus</taxon>
    </lineage>
</organism>
<evidence type="ECO:0000259" key="1">
    <source>
        <dbReference type="Pfam" id="PF00078"/>
    </source>
</evidence>
<dbReference type="InterPro" id="IPR000477">
    <property type="entry name" value="RT_dom"/>
</dbReference>
<name>A0A183TKV8_SCHSO</name>
<dbReference type="PANTHER" id="PTHR19446">
    <property type="entry name" value="REVERSE TRANSCRIPTASES"/>
    <property type="match status" value="1"/>
</dbReference>
<feature type="domain" description="Reverse transcriptase" evidence="1">
    <location>
        <begin position="2"/>
        <end position="81"/>
    </location>
</feature>
<dbReference type="EMBL" id="UYSU01041978">
    <property type="protein sequence ID" value="VDM03492.1"/>
    <property type="molecule type" value="Genomic_DNA"/>
</dbReference>
<protein>
    <submittedName>
        <fullName evidence="4">Reverse transcriptase domain-containing protein</fullName>
    </submittedName>
</protein>
<reference evidence="2 3" key="2">
    <citation type="submission" date="2018-11" db="EMBL/GenBank/DDBJ databases">
        <authorList>
            <consortium name="Pathogen Informatics"/>
        </authorList>
    </citation>
    <scope>NUCLEOTIDE SEQUENCE [LARGE SCALE GENOMIC DNA]</scope>
    <source>
        <strain evidence="2 3">NST_G2</strain>
    </source>
</reference>